<feature type="domain" description="DUF6590" evidence="2">
    <location>
        <begin position="113"/>
        <end position="265"/>
    </location>
</feature>
<evidence type="ECO:0000256" key="1">
    <source>
        <dbReference type="SAM" id="MobiDB-lite"/>
    </source>
</evidence>
<protein>
    <recommendedName>
        <fullName evidence="2">DUF6590 domain-containing protein</fullName>
    </recommendedName>
</protein>
<evidence type="ECO:0000259" key="2">
    <source>
        <dbReference type="Pfam" id="PF20233"/>
    </source>
</evidence>
<proteinExistence type="predicted"/>
<gene>
    <name evidence="3" type="ORF">VTL71DRAFT_6172</name>
</gene>
<accession>A0ABR4BZL3</accession>
<feature type="region of interest" description="Disordered" evidence="1">
    <location>
        <begin position="1"/>
        <end position="79"/>
    </location>
</feature>
<organism evidence="3 4">
    <name type="scientific">Oculimacula yallundae</name>
    <dbReference type="NCBI Taxonomy" id="86028"/>
    <lineage>
        <taxon>Eukaryota</taxon>
        <taxon>Fungi</taxon>
        <taxon>Dikarya</taxon>
        <taxon>Ascomycota</taxon>
        <taxon>Pezizomycotina</taxon>
        <taxon>Leotiomycetes</taxon>
        <taxon>Helotiales</taxon>
        <taxon>Ploettnerulaceae</taxon>
        <taxon>Oculimacula</taxon>
    </lineage>
</organism>
<dbReference type="Pfam" id="PF20233">
    <property type="entry name" value="DUF6590"/>
    <property type="match status" value="1"/>
</dbReference>
<keyword evidence="4" id="KW-1185">Reference proteome</keyword>
<comment type="caution">
    <text evidence="3">The sequence shown here is derived from an EMBL/GenBank/DDBJ whole genome shotgun (WGS) entry which is preliminary data.</text>
</comment>
<reference evidence="3 4" key="1">
    <citation type="journal article" date="2024" name="Commun. Biol.">
        <title>Comparative genomic analysis of thermophilic fungi reveals convergent evolutionary adaptations and gene losses.</title>
        <authorList>
            <person name="Steindorff A.S."/>
            <person name="Aguilar-Pontes M.V."/>
            <person name="Robinson A.J."/>
            <person name="Andreopoulos B."/>
            <person name="LaButti K."/>
            <person name="Kuo A."/>
            <person name="Mondo S."/>
            <person name="Riley R."/>
            <person name="Otillar R."/>
            <person name="Haridas S."/>
            <person name="Lipzen A."/>
            <person name="Grimwood J."/>
            <person name="Schmutz J."/>
            <person name="Clum A."/>
            <person name="Reid I.D."/>
            <person name="Moisan M.C."/>
            <person name="Butler G."/>
            <person name="Nguyen T.T.M."/>
            <person name="Dewar K."/>
            <person name="Conant G."/>
            <person name="Drula E."/>
            <person name="Henrissat B."/>
            <person name="Hansel C."/>
            <person name="Singer S."/>
            <person name="Hutchinson M.I."/>
            <person name="de Vries R.P."/>
            <person name="Natvig D.O."/>
            <person name="Powell A.J."/>
            <person name="Tsang A."/>
            <person name="Grigoriev I.V."/>
        </authorList>
    </citation>
    <scope>NUCLEOTIDE SEQUENCE [LARGE SCALE GENOMIC DNA]</scope>
    <source>
        <strain evidence="3 4">CBS 494.80</strain>
    </source>
</reference>
<evidence type="ECO:0000313" key="4">
    <source>
        <dbReference type="Proteomes" id="UP001595075"/>
    </source>
</evidence>
<dbReference type="EMBL" id="JAZHXI010000016">
    <property type="protein sequence ID" value="KAL2063100.1"/>
    <property type="molecule type" value="Genomic_DNA"/>
</dbReference>
<name>A0ABR4BZL3_9HELO</name>
<sequence>MSSAKLWSQLGMGNGDKKAPRPASAPPQPAGGTRTATQNDGDKRSTGRAPPMAFARNRNSKDPAKSPNAPDWRATGGGPLPEVTVAWHDRQTQPDGSLKVYTEYGEPINKWSSSYNLGMIFSAFHHITGRAFPSKAETLTEFISPKGQWICSKSRKFVVVENFLNHCLVLPIFTYGNQGLQGKTRVAQEYIGVFDSVSTKEYQPQTDNGYVLVERAPEYANVSITNFHYQSLSAYARLTAPVVHEYSTPVVIEGTIISEHLQKLLDAYRIANPAITQTE</sequence>
<dbReference type="InterPro" id="IPR046497">
    <property type="entry name" value="DUF6590"/>
</dbReference>
<dbReference type="Proteomes" id="UP001595075">
    <property type="component" value="Unassembled WGS sequence"/>
</dbReference>
<evidence type="ECO:0000313" key="3">
    <source>
        <dbReference type="EMBL" id="KAL2063100.1"/>
    </source>
</evidence>